<organism evidence="1 2">
    <name type="scientific">Oligosphaera ethanolica</name>
    <dbReference type="NCBI Taxonomy" id="760260"/>
    <lineage>
        <taxon>Bacteria</taxon>
        <taxon>Pseudomonadati</taxon>
        <taxon>Lentisphaerota</taxon>
        <taxon>Oligosphaeria</taxon>
        <taxon>Oligosphaerales</taxon>
        <taxon>Oligosphaeraceae</taxon>
        <taxon>Oligosphaera</taxon>
    </lineage>
</organism>
<proteinExistence type="predicted"/>
<gene>
    <name evidence="1" type="ORF">J3R75_002273</name>
</gene>
<sequence>MPLTADTDETTPGLLSVQFPDYARFGCTEPRP</sequence>
<dbReference type="AlphaFoldDB" id="A0AAE3VH51"/>
<comment type="caution">
    <text evidence="1">The sequence shown here is derived from an EMBL/GenBank/DDBJ whole genome shotgun (WGS) entry which is preliminary data.</text>
</comment>
<protein>
    <submittedName>
        <fullName evidence="1">Uncharacterized protein</fullName>
    </submittedName>
</protein>
<dbReference type="Proteomes" id="UP001238163">
    <property type="component" value="Unassembled WGS sequence"/>
</dbReference>
<keyword evidence="2" id="KW-1185">Reference proteome</keyword>
<dbReference type="EMBL" id="JAUSVL010000001">
    <property type="protein sequence ID" value="MDQ0290166.1"/>
    <property type="molecule type" value="Genomic_DNA"/>
</dbReference>
<accession>A0AAE3VH51</accession>
<reference evidence="1" key="1">
    <citation type="submission" date="2023-07" db="EMBL/GenBank/DDBJ databases">
        <title>Genomic Encyclopedia of Type Strains, Phase IV (KMG-IV): sequencing the most valuable type-strain genomes for metagenomic binning, comparative biology and taxonomic classification.</title>
        <authorList>
            <person name="Goeker M."/>
        </authorList>
    </citation>
    <scope>NUCLEOTIDE SEQUENCE</scope>
    <source>
        <strain evidence="1">DSM 24202</strain>
    </source>
</reference>
<evidence type="ECO:0000313" key="1">
    <source>
        <dbReference type="EMBL" id="MDQ0290166.1"/>
    </source>
</evidence>
<evidence type="ECO:0000313" key="2">
    <source>
        <dbReference type="Proteomes" id="UP001238163"/>
    </source>
</evidence>
<name>A0AAE3VH51_9BACT</name>